<protein>
    <submittedName>
        <fullName evidence="2">F-box/kelch-repeat protein</fullName>
    </submittedName>
</protein>
<dbReference type="NCBIfam" id="TIGR01640">
    <property type="entry name" value="F_box_assoc_1"/>
    <property type="match status" value="1"/>
</dbReference>
<reference evidence="2 3" key="1">
    <citation type="submission" date="2018-02" db="EMBL/GenBank/DDBJ databases">
        <title>Draft genome of wild Prunus yedoensis var. nudiflora.</title>
        <authorList>
            <person name="Baek S."/>
            <person name="Kim J.-H."/>
            <person name="Choi K."/>
            <person name="Kim G.-B."/>
            <person name="Cho A."/>
            <person name="Jang H."/>
            <person name="Shin C.-H."/>
            <person name="Yu H.-J."/>
            <person name="Mun J.-H."/>
        </authorList>
    </citation>
    <scope>NUCLEOTIDE SEQUENCE [LARGE SCALE GENOMIC DNA]</scope>
    <source>
        <strain evidence="3">cv. Jeju island</strain>
        <tissue evidence="2">Leaf</tissue>
    </source>
</reference>
<dbReference type="PROSITE" id="PS50181">
    <property type="entry name" value="FBOX"/>
    <property type="match status" value="1"/>
</dbReference>
<proteinExistence type="predicted"/>
<dbReference type="PANTHER" id="PTHR31672">
    <property type="entry name" value="BNACNNG10540D PROTEIN"/>
    <property type="match status" value="1"/>
</dbReference>
<dbReference type="Gene3D" id="1.20.1280.50">
    <property type="match status" value="1"/>
</dbReference>
<evidence type="ECO:0000313" key="2">
    <source>
        <dbReference type="EMBL" id="PQQ01813.1"/>
    </source>
</evidence>
<dbReference type="STRING" id="2094558.A0A314Y6F3"/>
<dbReference type="Proteomes" id="UP000250321">
    <property type="component" value="Unassembled WGS sequence"/>
</dbReference>
<organism evidence="2 3">
    <name type="scientific">Prunus yedoensis var. nudiflora</name>
    <dbReference type="NCBI Taxonomy" id="2094558"/>
    <lineage>
        <taxon>Eukaryota</taxon>
        <taxon>Viridiplantae</taxon>
        <taxon>Streptophyta</taxon>
        <taxon>Embryophyta</taxon>
        <taxon>Tracheophyta</taxon>
        <taxon>Spermatophyta</taxon>
        <taxon>Magnoliopsida</taxon>
        <taxon>eudicotyledons</taxon>
        <taxon>Gunneridae</taxon>
        <taxon>Pentapetalae</taxon>
        <taxon>rosids</taxon>
        <taxon>fabids</taxon>
        <taxon>Rosales</taxon>
        <taxon>Rosaceae</taxon>
        <taxon>Amygdaloideae</taxon>
        <taxon>Amygdaleae</taxon>
        <taxon>Prunus</taxon>
    </lineage>
</organism>
<dbReference type="InterPro" id="IPR036047">
    <property type="entry name" value="F-box-like_dom_sf"/>
</dbReference>
<dbReference type="InterPro" id="IPR006527">
    <property type="entry name" value="F-box-assoc_dom_typ1"/>
</dbReference>
<name>A0A314Y6F3_PRUYE</name>
<dbReference type="CDD" id="cd22157">
    <property type="entry name" value="F-box_AtFBW1-like"/>
    <property type="match status" value="1"/>
</dbReference>
<sequence>MDTIQDITQGMHELNFEATTAHPFPEEIIQEILIRLPVKSLIKCTSVCKTWRSMIINQTFIRAHLSPQNDTDNSHLLLVHRYSVSSTEETIFFGNAALSKVEYEVIEVTVHYDNQAFDEYNSKIEFPVAVREKTCDSCIRVAGICDGLVCLVDDADDIFGYNYNLFIWNPSIRKFVTLPEPGVKLNTHGEYRASIGFGFDAKTNDYKVVRVVTLSFIRGLQTLAEVYSLATGTWSSLGVVSPRTCLMLEEAANNVFVNGVLHWSVIFYKTNDYHHPYDSILAFDLGKDVFHEIFMPEGIEWNFEVSSRLSISGDRKSIALFKVDNRNGDCILDIWVMKQYGRTESWTKLMTLGRQGPERLLPRDPLCFRKSGELVLLLSHTDDKSRNELVSLNLASKQVKNLGIDGYRCCDVGFYKESLLLLDKTDAESY</sequence>
<dbReference type="PANTHER" id="PTHR31672:SF10">
    <property type="entry name" value="F-BOX DOMAIN-CONTAINING PROTEIN"/>
    <property type="match status" value="1"/>
</dbReference>
<evidence type="ECO:0000313" key="3">
    <source>
        <dbReference type="Proteomes" id="UP000250321"/>
    </source>
</evidence>
<evidence type="ECO:0000259" key="1">
    <source>
        <dbReference type="PROSITE" id="PS50181"/>
    </source>
</evidence>
<dbReference type="Pfam" id="PF07734">
    <property type="entry name" value="FBA_1"/>
    <property type="match status" value="1"/>
</dbReference>
<dbReference type="AlphaFoldDB" id="A0A314Y6F3"/>
<dbReference type="OrthoDB" id="5314306at2759"/>
<dbReference type="EMBL" id="PJQY01001530">
    <property type="protein sequence ID" value="PQQ01813.1"/>
    <property type="molecule type" value="Genomic_DNA"/>
</dbReference>
<comment type="caution">
    <text evidence="2">The sequence shown here is derived from an EMBL/GenBank/DDBJ whole genome shotgun (WGS) entry which is preliminary data.</text>
</comment>
<accession>A0A314Y6F3</accession>
<keyword evidence="3" id="KW-1185">Reference proteome</keyword>
<dbReference type="SMART" id="SM00256">
    <property type="entry name" value="FBOX"/>
    <property type="match status" value="1"/>
</dbReference>
<dbReference type="InterPro" id="IPR017451">
    <property type="entry name" value="F-box-assoc_interact_dom"/>
</dbReference>
<dbReference type="InterPro" id="IPR050796">
    <property type="entry name" value="SCF_F-box_component"/>
</dbReference>
<dbReference type="SUPFAM" id="SSF81383">
    <property type="entry name" value="F-box domain"/>
    <property type="match status" value="1"/>
</dbReference>
<gene>
    <name evidence="2" type="ORF">Pyn_26840</name>
</gene>
<dbReference type="InterPro" id="IPR001810">
    <property type="entry name" value="F-box_dom"/>
</dbReference>
<dbReference type="Pfam" id="PF00646">
    <property type="entry name" value="F-box"/>
    <property type="match status" value="1"/>
</dbReference>
<feature type="domain" description="F-box" evidence="1">
    <location>
        <begin position="18"/>
        <end position="64"/>
    </location>
</feature>